<organism evidence="1">
    <name type="scientific">Ignisphaera aggregans</name>
    <dbReference type="NCBI Taxonomy" id="334771"/>
    <lineage>
        <taxon>Archaea</taxon>
        <taxon>Thermoproteota</taxon>
        <taxon>Thermoprotei</taxon>
        <taxon>Desulfurococcales</taxon>
        <taxon>Desulfurococcaceae</taxon>
        <taxon>Ignisphaera</taxon>
    </lineage>
</organism>
<protein>
    <submittedName>
        <fullName evidence="1">4Fe-4S ferredoxin</fullName>
    </submittedName>
</protein>
<sequence>MSSLCTYASCSFVWSTWVKTPALKGKDLLIASACLPIVNPTLFQEISRDKFILLACPEKEPTAYYGKIASIIRSTEPRSITVVTIDGSPHCFALQASVNEAEYILSTKINKKHFVVVNGIEIREISPNTIRVARYLHLVDNMLKKVPNELKKLEYLSLEYRNALKTELQKDDNNN</sequence>
<name>A0A832C9J2_9CREN</name>
<proteinExistence type="predicted"/>
<evidence type="ECO:0000313" key="1">
    <source>
        <dbReference type="EMBL" id="HGQ36756.1"/>
    </source>
</evidence>
<gene>
    <name evidence="1" type="ORF">ENU41_08820</name>
</gene>
<dbReference type="EMBL" id="DTCK01000045">
    <property type="protein sequence ID" value="HGQ36756.1"/>
    <property type="molecule type" value="Genomic_DNA"/>
</dbReference>
<reference evidence="1" key="1">
    <citation type="journal article" date="2020" name="mSystems">
        <title>Genome- and Community-Level Interaction Insights into Carbon Utilization and Element Cycling Functions of Hydrothermarchaeota in Hydrothermal Sediment.</title>
        <authorList>
            <person name="Zhou Z."/>
            <person name="Liu Y."/>
            <person name="Xu W."/>
            <person name="Pan J."/>
            <person name="Luo Z.H."/>
            <person name="Li M."/>
        </authorList>
    </citation>
    <scope>NUCLEOTIDE SEQUENCE</scope>
    <source>
        <strain evidence="1">SpSt-667</strain>
    </source>
</reference>
<accession>A0A832C9J2</accession>
<comment type="caution">
    <text evidence="1">The sequence shown here is derived from an EMBL/GenBank/DDBJ whole genome shotgun (WGS) entry which is preliminary data.</text>
</comment>
<dbReference type="AlphaFoldDB" id="A0A832C9J2"/>